<feature type="region of interest" description="Disordered" evidence="6">
    <location>
        <begin position="49"/>
        <end position="81"/>
    </location>
</feature>
<evidence type="ECO:0000256" key="5">
    <source>
        <dbReference type="SAM" id="Coils"/>
    </source>
</evidence>
<dbReference type="Pfam" id="PF00816">
    <property type="entry name" value="Histone_HNS"/>
    <property type="match status" value="1"/>
</dbReference>
<dbReference type="InterPro" id="IPR027444">
    <property type="entry name" value="H-NS_C_dom"/>
</dbReference>
<dbReference type="SUPFAM" id="SSF81273">
    <property type="entry name" value="H-NS histone-like proteins"/>
    <property type="match status" value="1"/>
</dbReference>
<dbReference type="EMBL" id="QVLS01000003">
    <property type="protein sequence ID" value="RFP80189.1"/>
    <property type="molecule type" value="Genomic_DNA"/>
</dbReference>
<dbReference type="PANTHER" id="PTHR38097">
    <property type="match status" value="1"/>
</dbReference>
<keyword evidence="5" id="KW-0175">Coiled coil</keyword>
<accession>A0A372ELI9</accession>
<evidence type="ECO:0000256" key="6">
    <source>
        <dbReference type="SAM" id="MobiDB-lite"/>
    </source>
</evidence>
<evidence type="ECO:0000256" key="3">
    <source>
        <dbReference type="ARBA" id="ARBA00022490"/>
    </source>
</evidence>
<dbReference type="RefSeq" id="WP_070399010.1">
    <property type="nucleotide sequence ID" value="NZ_JBBCKC010000108.1"/>
</dbReference>
<reference evidence="8 9" key="1">
    <citation type="submission" date="2018-08" db="EMBL/GenBank/DDBJ databases">
        <title>Hydrogenophaga sp. LA-38 isolated from sludge.</title>
        <authorList>
            <person name="Im W.-T."/>
        </authorList>
    </citation>
    <scope>NUCLEOTIDE SEQUENCE [LARGE SCALE GENOMIC DNA]</scope>
    <source>
        <strain evidence="8 9">LA-38</strain>
    </source>
</reference>
<dbReference type="Proteomes" id="UP000261931">
    <property type="component" value="Unassembled WGS sequence"/>
</dbReference>
<evidence type="ECO:0000256" key="2">
    <source>
        <dbReference type="ARBA" id="ARBA00010610"/>
    </source>
</evidence>
<dbReference type="GO" id="GO:0003677">
    <property type="term" value="F:DNA binding"/>
    <property type="evidence" value="ECO:0007669"/>
    <property type="project" value="UniProtKB-KW"/>
</dbReference>
<dbReference type="PANTHER" id="PTHR38097:SF2">
    <property type="entry name" value="DNA-BINDING PROTEIN STPA"/>
    <property type="match status" value="1"/>
</dbReference>
<dbReference type="SMART" id="SM00528">
    <property type="entry name" value="HNS"/>
    <property type="match status" value="1"/>
</dbReference>
<protein>
    <submittedName>
        <fullName evidence="8">H-NS histone family protein</fullName>
    </submittedName>
</protein>
<keyword evidence="4" id="KW-0238">DNA-binding</keyword>
<feature type="coiled-coil region" evidence="5">
    <location>
        <begin position="1"/>
        <end position="36"/>
    </location>
</feature>
<evidence type="ECO:0000313" key="9">
    <source>
        <dbReference type="Proteomes" id="UP000261931"/>
    </source>
</evidence>
<name>A0A372ELI9_9BURK</name>
<comment type="similarity">
    <text evidence="2">Belongs to the histone-like protein H-NS family.</text>
</comment>
<comment type="subcellular location">
    <subcellularLocation>
        <location evidence="1">Cytoplasm</location>
        <location evidence="1">Nucleoid</location>
    </subcellularLocation>
</comment>
<gene>
    <name evidence="8" type="ORF">DY262_07040</name>
</gene>
<feature type="domain" description="DNA-binding protein H-NS-like C-terminal" evidence="7">
    <location>
        <begin position="58"/>
        <end position="102"/>
    </location>
</feature>
<comment type="caution">
    <text evidence="8">The sequence shown here is derived from an EMBL/GenBank/DDBJ whole genome shotgun (WGS) entry which is preliminary data.</text>
</comment>
<evidence type="ECO:0000259" key="7">
    <source>
        <dbReference type="SMART" id="SM00528"/>
    </source>
</evidence>
<dbReference type="Gene3D" id="4.10.430.10">
    <property type="entry name" value="Histone-like protein H-NS, C-terminal domain"/>
    <property type="match status" value="1"/>
</dbReference>
<keyword evidence="9" id="KW-1185">Reference proteome</keyword>
<dbReference type="GO" id="GO:0009295">
    <property type="term" value="C:nucleoid"/>
    <property type="evidence" value="ECO:0007669"/>
    <property type="project" value="UniProtKB-SubCell"/>
</dbReference>
<keyword evidence="3" id="KW-0963">Cytoplasm</keyword>
<sequence length="102" mass="10710">MATYSELMAQAQSLMAQAEQARKDELSNVIADIKAKMKQYGISVADLGGASAGGRKAAKSKSGAAPKYRGPNGELWAGGPGRKPQWVRDALAAGKDLDAYKI</sequence>
<evidence type="ECO:0000256" key="4">
    <source>
        <dbReference type="ARBA" id="ARBA00023125"/>
    </source>
</evidence>
<evidence type="ECO:0000313" key="8">
    <source>
        <dbReference type="EMBL" id="RFP80189.1"/>
    </source>
</evidence>
<proteinExistence type="inferred from homology"/>
<dbReference type="InterPro" id="IPR037150">
    <property type="entry name" value="H-NS_C_dom_sf"/>
</dbReference>
<organism evidence="8 9">
    <name type="scientific">Hydrogenophaga borbori</name>
    <dbReference type="NCBI Taxonomy" id="2294117"/>
    <lineage>
        <taxon>Bacteria</taxon>
        <taxon>Pseudomonadati</taxon>
        <taxon>Pseudomonadota</taxon>
        <taxon>Betaproteobacteria</taxon>
        <taxon>Burkholderiales</taxon>
        <taxon>Comamonadaceae</taxon>
        <taxon>Hydrogenophaga</taxon>
    </lineage>
</organism>
<dbReference type="AlphaFoldDB" id="A0A372ELI9"/>
<evidence type="ECO:0000256" key="1">
    <source>
        <dbReference type="ARBA" id="ARBA00004453"/>
    </source>
</evidence>